<dbReference type="Proteomes" id="UP001458880">
    <property type="component" value="Unassembled WGS sequence"/>
</dbReference>
<feature type="transmembrane region" description="Helical" evidence="1">
    <location>
        <begin position="61"/>
        <end position="83"/>
    </location>
</feature>
<accession>A0AAW1MKP2</accession>
<feature type="transmembrane region" description="Helical" evidence="1">
    <location>
        <begin position="28"/>
        <end position="49"/>
    </location>
</feature>
<name>A0AAW1MKP2_POPJA</name>
<evidence type="ECO:0000313" key="3">
    <source>
        <dbReference type="Proteomes" id="UP001458880"/>
    </source>
</evidence>
<keyword evidence="1" id="KW-1133">Transmembrane helix</keyword>
<organism evidence="2 3">
    <name type="scientific">Popillia japonica</name>
    <name type="common">Japanese beetle</name>
    <dbReference type="NCBI Taxonomy" id="7064"/>
    <lineage>
        <taxon>Eukaryota</taxon>
        <taxon>Metazoa</taxon>
        <taxon>Ecdysozoa</taxon>
        <taxon>Arthropoda</taxon>
        <taxon>Hexapoda</taxon>
        <taxon>Insecta</taxon>
        <taxon>Pterygota</taxon>
        <taxon>Neoptera</taxon>
        <taxon>Endopterygota</taxon>
        <taxon>Coleoptera</taxon>
        <taxon>Polyphaga</taxon>
        <taxon>Scarabaeiformia</taxon>
        <taxon>Scarabaeidae</taxon>
        <taxon>Rutelinae</taxon>
        <taxon>Popillia</taxon>
    </lineage>
</organism>
<dbReference type="AlphaFoldDB" id="A0AAW1MKP2"/>
<comment type="caution">
    <text evidence="2">The sequence shown here is derived from an EMBL/GenBank/DDBJ whole genome shotgun (WGS) entry which is preliminary data.</text>
</comment>
<proteinExistence type="predicted"/>
<keyword evidence="1" id="KW-0812">Transmembrane</keyword>
<dbReference type="EMBL" id="JASPKY010000032">
    <property type="protein sequence ID" value="KAK9747269.1"/>
    <property type="molecule type" value="Genomic_DNA"/>
</dbReference>
<keyword evidence="1" id="KW-0472">Membrane</keyword>
<keyword evidence="3" id="KW-1185">Reference proteome</keyword>
<evidence type="ECO:0000313" key="2">
    <source>
        <dbReference type="EMBL" id="KAK9747269.1"/>
    </source>
</evidence>
<evidence type="ECO:0000256" key="1">
    <source>
        <dbReference type="SAM" id="Phobius"/>
    </source>
</evidence>
<gene>
    <name evidence="2" type="ORF">QE152_g5429</name>
</gene>
<protein>
    <submittedName>
        <fullName evidence="2">Uncharacterized protein</fullName>
    </submittedName>
</protein>
<sequence length="209" mass="24319">MISQKLNPTGLPRKSTARLVTENESYGWGNLTLAVQLLLPLALVALLFAKKRIWIYPYPFLDTYLSGNSQLLLPLALVALLFAKKRIWIYPYPFLDTYLSGIGKNVDADVVRQAIQFKKPLQLLLPLALVALLFAKKRIWIYPYPFLDTYLSAANWERRCYFGIDQPEDEFADYNLVQIIKDLLQERRRIMNDLEEKKQPQKIDLMIKP</sequence>
<reference evidence="2 3" key="1">
    <citation type="journal article" date="2024" name="BMC Genomics">
        <title>De novo assembly and annotation of Popillia japonica's genome with initial clues to its potential as an invasive pest.</title>
        <authorList>
            <person name="Cucini C."/>
            <person name="Boschi S."/>
            <person name="Funari R."/>
            <person name="Cardaioli E."/>
            <person name="Iannotti N."/>
            <person name="Marturano G."/>
            <person name="Paoli F."/>
            <person name="Bruttini M."/>
            <person name="Carapelli A."/>
            <person name="Frati F."/>
            <person name="Nardi F."/>
        </authorList>
    </citation>
    <scope>NUCLEOTIDE SEQUENCE [LARGE SCALE GENOMIC DNA]</scope>
    <source>
        <strain evidence="2">DMR45628</strain>
    </source>
</reference>